<reference evidence="1" key="1">
    <citation type="submission" date="2019-08" db="EMBL/GenBank/DDBJ databases">
        <authorList>
            <person name="Kucharzyk K."/>
            <person name="Murdoch R.W."/>
            <person name="Higgins S."/>
            <person name="Loffler F."/>
        </authorList>
    </citation>
    <scope>NUCLEOTIDE SEQUENCE</scope>
</reference>
<name>A0A645J1T2_9ZZZZ</name>
<protein>
    <recommendedName>
        <fullName evidence="2">Stage II sporulation protein P</fullName>
    </recommendedName>
</protein>
<dbReference type="Pfam" id="PF07454">
    <property type="entry name" value="SpoIIP"/>
    <property type="match status" value="1"/>
</dbReference>
<gene>
    <name evidence="1" type="ORF">SDC9_205110</name>
</gene>
<comment type="caution">
    <text evidence="1">The sequence shown here is derived from an EMBL/GenBank/DDBJ whole genome shotgun (WGS) entry which is preliminary data.</text>
</comment>
<dbReference type="InterPro" id="IPR010897">
    <property type="entry name" value="Spore_II_P"/>
</dbReference>
<organism evidence="1">
    <name type="scientific">bioreactor metagenome</name>
    <dbReference type="NCBI Taxonomy" id="1076179"/>
    <lineage>
        <taxon>unclassified sequences</taxon>
        <taxon>metagenomes</taxon>
        <taxon>ecological metagenomes</taxon>
    </lineage>
</organism>
<proteinExistence type="predicted"/>
<accession>A0A645J1T2</accession>
<dbReference type="AlphaFoldDB" id="A0A645J1T2"/>
<sequence>MGKEIVNELEQAGISVIHDTAIHDKSYNDSYDSSRASVEKYLKDYPSIQITLDVHRDAIHYDSKTYCRPVGEVLGKNAAQVMILTGAEGGRVSDFPNWEQNLDFALTLQNYGQNMYPGLMRPIMFCQRKYNLDLGKYSLLLEMGTDGNTLEEAVYAGRLIGNVLATVLLDAAQ</sequence>
<evidence type="ECO:0000313" key="1">
    <source>
        <dbReference type="EMBL" id="MPN57416.1"/>
    </source>
</evidence>
<evidence type="ECO:0008006" key="2">
    <source>
        <dbReference type="Google" id="ProtNLM"/>
    </source>
</evidence>
<dbReference type="EMBL" id="VSSQ01128911">
    <property type="protein sequence ID" value="MPN57416.1"/>
    <property type="molecule type" value="Genomic_DNA"/>
</dbReference>
<dbReference type="NCBIfam" id="TIGR02867">
    <property type="entry name" value="spore_II_P"/>
    <property type="match status" value="1"/>
</dbReference>